<dbReference type="Pfam" id="PF12706">
    <property type="entry name" value="Lactamase_B_2"/>
    <property type="match status" value="1"/>
</dbReference>
<dbReference type="RefSeq" id="WP_148897077.1">
    <property type="nucleotide sequence ID" value="NZ_VNIB01000018.1"/>
</dbReference>
<feature type="domain" description="Metallo-beta-lactamase" evidence="1">
    <location>
        <begin position="17"/>
        <end position="198"/>
    </location>
</feature>
<name>A0A5D3WGU8_9BACT</name>
<dbReference type="PANTHER" id="PTHR28283">
    <property type="entry name" value="3',5'-CYCLIC-NUCLEOTIDE PHOSPHODIESTERASE 1"/>
    <property type="match status" value="1"/>
</dbReference>
<accession>A0A5D3WGU8</accession>
<sequence length="262" mass="29308">MKIKVLGSYGSRLPGFHTSSLLIDDRLLVDAGTVTAILDLEEQATIDDVLLTHAHLDHMVDLAFLVDNVLTRRTHPLRIWAPAAVLDSLHRNLFNDEVWPDFTRIPQPDRPVLRFCPLPDEGRTRVAGIEVEWRWTRHPVPTAGYLLRADGAAMLFSGDTATTDAVWRLGRECPELKLAFVETSFPDRLRGLAEASGHLTPAMLATELSKLDRPDVPVLVFHVKPQFLGEVESELKELGDDRISLLEGGEIFEIADRARAVR</sequence>
<dbReference type="Gene3D" id="3.60.15.10">
    <property type="entry name" value="Ribonuclease Z/Hydroxyacylglutathione hydrolase-like"/>
    <property type="match status" value="1"/>
</dbReference>
<dbReference type="InterPro" id="IPR000396">
    <property type="entry name" value="Pdiesterase2"/>
</dbReference>
<dbReference type="InterPro" id="IPR001279">
    <property type="entry name" value="Metallo-B-lactamas"/>
</dbReference>
<dbReference type="GO" id="GO:1902660">
    <property type="term" value="P:negative regulation of glucose mediated signaling pathway"/>
    <property type="evidence" value="ECO:0007669"/>
    <property type="project" value="TreeGrafter"/>
</dbReference>
<organism evidence="2 3">
    <name type="scientific">Geothermobacter ehrlichii</name>
    <dbReference type="NCBI Taxonomy" id="213224"/>
    <lineage>
        <taxon>Bacteria</taxon>
        <taxon>Pseudomonadati</taxon>
        <taxon>Thermodesulfobacteriota</taxon>
        <taxon>Desulfuromonadia</taxon>
        <taxon>Desulfuromonadales</taxon>
        <taxon>Geothermobacteraceae</taxon>
        <taxon>Geothermobacter</taxon>
    </lineage>
</organism>
<dbReference type="OrthoDB" id="9803916at2"/>
<evidence type="ECO:0000313" key="2">
    <source>
        <dbReference type="EMBL" id="TYO95693.1"/>
    </source>
</evidence>
<dbReference type="GO" id="GO:0004115">
    <property type="term" value="F:3',5'-cyclic-AMP phosphodiesterase activity"/>
    <property type="evidence" value="ECO:0007669"/>
    <property type="project" value="InterPro"/>
</dbReference>
<dbReference type="SUPFAM" id="SSF56281">
    <property type="entry name" value="Metallo-hydrolase/oxidoreductase"/>
    <property type="match status" value="1"/>
</dbReference>
<proteinExistence type="predicted"/>
<dbReference type="EMBL" id="VNIB01000018">
    <property type="protein sequence ID" value="TYO95693.1"/>
    <property type="molecule type" value="Genomic_DNA"/>
</dbReference>
<dbReference type="AlphaFoldDB" id="A0A5D3WGU8"/>
<gene>
    <name evidence="2" type="ORF">EDC39_11833</name>
</gene>
<dbReference type="SMART" id="SM00849">
    <property type="entry name" value="Lactamase_B"/>
    <property type="match status" value="1"/>
</dbReference>
<reference evidence="2 3" key="1">
    <citation type="submission" date="2019-07" db="EMBL/GenBank/DDBJ databases">
        <title>Genomic Encyclopedia of Type Strains, Phase IV (KMG-IV): sequencing the most valuable type-strain genomes for metagenomic binning, comparative biology and taxonomic classification.</title>
        <authorList>
            <person name="Goeker M."/>
        </authorList>
    </citation>
    <scope>NUCLEOTIDE SEQUENCE [LARGE SCALE GENOMIC DNA]</scope>
    <source>
        <strain evidence="2 3">SS015</strain>
    </source>
</reference>
<protein>
    <submittedName>
        <fullName evidence="2">Beta-lactamase family protein</fullName>
    </submittedName>
</protein>
<dbReference type="PRINTS" id="PR00388">
    <property type="entry name" value="PDIESTERASE2"/>
</dbReference>
<dbReference type="InterPro" id="IPR036866">
    <property type="entry name" value="RibonucZ/Hydroxyglut_hydro"/>
</dbReference>
<dbReference type="Proteomes" id="UP000324159">
    <property type="component" value="Unassembled WGS sequence"/>
</dbReference>
<evidence type="ECO:0000259" key="1">
    <source>
        <dbReference type="SMART" id="SM00849"/>
    </source>
</evidence>
<dbReference type="PANTHER" id="PTHR28283:SF1">
    <property type="entry name" value="3',5'-CYCLIC-NUCLEOTIDE PHOSPHODIESTERASE 1"/>
    <property type="match status" value="1"/>
</dbReference>
<dbReference type="CDD" id="cd07735">
    <property type="entry name" value="class_II_PDE_MBL-fold"/>
    <property type="match status" value="1"/>
</dbReference>
<comment type="caution">
    <text evidence="2">The sequence shown here is derived from an EMBL/GenBank/DDBJ whole genome shotgun (WGS) entry which is preliminary data.</text>
</comment>
<dbReference type="GO" id="GO:0047555">
    <property type="term" value="F:3',5'-cyclic-GMP phosphodiesterase activity"/>
    <property type="evidence" value="ECO:0007669"/>
    <property type="project" value="TreeGrafter"/>
</dbReference>
<dbReference type="GO" id="GO:0006198">
    <property type="term" value="P:cAMP catabolic process"/>
    <property type="evidence" value="ECO:0007669"/>
    <property type="project" value="InterPro"/>
</dbReference>
<evidence type="ECO:0000313" key="3">
    <source>
        <dbReference type="Proteomes" id="UP000324159"/>
    </source>
</evidence>
<keyword evidence="3" id="KW-1185">Reference proteome</keyword>